<evidence type="ECO:0000259" key="1">
    <source>
        <dbReference type="Pfam" id="PF04326"/>
    </source>
</evidence>
<evidence type="ECO:0000313" key="2">
    <source>
        <dbReference type="EMBL" id="NOJ79836.1"/>
    </source>
</evidence>
<dbReference type="AlphaFoldDB" id="A0A7Y4IIP4"/>
<comment type="caution">
    <text evidence="2">The sequence shown here is derived from an EMBL/GenBank/DDBJ whole genome shotgun (WGS) entry which is preliminary data.</text>
</comment>
<accession>A0A7Y4IIP4</accession>
<gene>
    <name evidence="2" type="ORF">HNV28_16050</name>
</gene>
<dbReference type="Pfam" id="PF14245">
    <property type="entry name" value="Pilin_PilA"/>
    <property type="match status" value="1"/>
</dbReference>
<reference evidence="2 3" key="1">
    <citation type="submission" date="2020-05" db="EMBL/GenBank/DDBJ databases">
        <authorList>
            <person name="Whitworth D."/>
        </authorList>
    </citation>
    <scope>NUCLEOTIDE SEQUENCE [LARGE SCALE GENOMIC DNA]</scope>
    <source>
        <strain evidence="2 3">AM005</strain>
    </source>
</reference>
<dbReference type="Gene3D" id="3.30.950.30">
    <property type="entry name" value="Schlafen, AAA domain"/>
    <property type="match status" value="1"/>
</dbReference>
<dbReference type="EMBL" id="JABFNT010000045">
    <property type="protein sequence ID" value="NOJ79836.1"/>
    <property type="molecule type" value="Genomic_DNA"/>
</dbReference>
<protein>
    <recommendedName>
        <fullName evidence="1">Schlafen AlbA-2 domain-containing protein</fullName>
    </recommendedName>
</protein>
<organism evidence="2 3">
    <name type="scientific">Myxococcus xanthus</name>
    <dbReference type="NCBI Taxonomy" id="34"/>
    <lineage>
        <taxon>Bacteria</taxon>
        <taxon>Pseudomonadati</taxon>
        <taxon>Myxococcota</taxon>
        <taxon>Myxococcia</taxon>
        <taxon>Myxococcales</taxon>
        <taxon>Cystobacterineae</taxon>
        <taxon>Myxococcaceae</taxon>
        <taxon>Myxococcus</taxon>
    </lineage>
</organism>
<feature type="domain" description="Schlafen AlbA-2" evidence="1">
    <location>
        <begin position="32"/>
        <end position="117"/>
    </location>
</feature>
<dbReference type="InterPro" id="IPR038461">
    <property type="entry name" value="Schlafen_AlbA_2_dom_sf"/>
</dbReference>
<dbReference type="InterPro" id="IPR007421">
    <property type="entry name" value="Schlafen_AlbA_2_dom"/>
</dbReference>
<dbReference type="Pfam" id="PF04326">
    <property type="entry name" value="SLFN_AlbA_2"/>
    <property type="match status" value="1"/>
</dbReference>
<proteinExistence type="predicted"/>
<dbReference type="Proteomes" id="UP000533080">
    <property type="component" value="Unassembled WGS sequence"/>
</dbReference>
<evidence type="ECO:0000313" key="3">
    <source>
        <dbReference type="Proteomes" id="UP000533080"/>
    </source>
</evidence>
<sequence length="372" mass="41725">MALAALLDMLPVMPHPVPRSIEELRTLATNGERREIEFKEGVRDKAATRKVIRAVAAMANLRSGGLVVLGIEDKTGVLCGLSPNELAHWGDRDKVLSTINAQLEPAVDLKVHQIESCIVLEVSTFSKVPIVVRVSKGESHQPDALVEGTLLYRSSLTVSSAPISRLEDWAELRETLLLRAGEGARHLENDRKRAAQFAEEERVREVLRARRDVFVPPSLTNEATAPGFLGRLLTDFRLSTIKSHQAEAKTNLKSIYTSFRSYYSETDRHPASLEQAGFNPQPNGRYVYRAVPEEIVGAEHRTDRPELVAEGLRHLARYDAEPHIATRTFLVMAVTRIEPEELFDIWIVDRFGDPRCLTPETTNLALRRLTQM</sequence>
<dbReference type="RefSeq" id="WP_171452811.1">
    <property type="nucleotide sequence ID" value="NZ_JABFNS010000041.1"/>
</dbReference>
<dbReference type="InterPro" id="IPR028188">
    <property type="entry name" value="Pilin_PilA"/>
</dbReference>
<name>A0A7Y4IIP4_MYXXA</name>